<dbReference type="EMBL" id="BNJF01000008">
    <property type="protein sequence ID" value="GHO50530.1"/>
    <property type="molecule type" value="Genomic_DNA"/>
</dbReference>
<organism evidence="1 2">
    <name type="scientific">Ktedonospora formicarum</name>
    <dbReference type="NCBI Taxonomy" id="2778364"/>
    <lineage>
        <taxon>Bacteria</taxon>
        <taxon>Bacillati</taxon>
        <taxon>Chloroflexota</taxon>
        <taxon>Ktedonobacteria</taxon>
        <taxon>Ktedonobacterales</taxon>
        <taxon>Ktedonobacteraceae</taxon>
        <taxon>Ktedonospora</taxon>
    </lineage>
</organism>
<dbReference type="Proteomes" id="UP000612362">
    <property type="component" value="Unassembled WGS sequence"/>
</dbReference>
<sequence>MRKVRQNGTVRLAEGNYYVDLDQIGQYVDLCVDAQQQVFVIRHRQKPLKQVPIKGLHKVLMPLEQFAALMCQQALSEQRRLQQTRQQ</sequence>
<evidence type="ECO:0000313" key="1">
    <source>
        <dbReference type="EMBL" id="GHO50530.1"/>
    </source>
</evidence>
<protein>
    <submittedName>
        <fullName evidence="1">Uncharacterized protein</fullName>
    </submittedName>
</protein>
<comment type="caution">
    <text evidence="1">The sequence shown here is derived from an EMBL/GenBank/DDBJ whole genome shotgun (WGS) entry which is preliminary data.</text>
</comment>
<dbReference type="RefSeq" id="WP_220199524.1">
    <property type="nucleotide sequence ID" value="NZ_BNJF01000008.1"/>
</dbReference>
<accession>A0A8J3MWN6</accession>
<reference evidence="1" key="1">
    <citation type="submission" date="2020-10" db="EMBL/GenBank/DDBJ databases">
        <title>Taxonomic study of unclassified bacteria belonging to the class Ktedonobacteria.</title>
        <authorList>
            <person name="Yabe S."/>
            <person name="Wang C.M."/>
            <person name="Zheng Y."/>
            <person name="Sakai Y."/>
            <person name="Cavaletti L."/>
            <person name="Monciardini P."/>
            <person name="Donadio S."/>
        </authorList>
    </citation>
    <scope>NUCLEOTIDE SEQUENCE</scope>
    <source>
        <strain evidence="1">SOSP1-1</strain>
    </source>
</reference>
<dbReference type="AlphaFoldDB" id="A0A8J3MWN6"/>
<gene>
    <name evidence="1" type="ORF">KSX_86930</name>
</gene>
<evidence type="ECO:0000313" key="2">
    <source>
        <dbReference type="Proteomes" id="UP000612362"/>
    </source>
</evidence>
<proteinExistence type="predicted"/>
<keyword evidence="2" id="KW-1185">Reference proteome</keyword>
<name>A0A8J3MWN6_9CHLR</name>